<feature type="compositionally biased region" description="Polar residues" evidence="5">
    <location>
        <begin position="1386"/>
        <end position="1395"/>
    </location>
</feature>
<dbReference type="STRING" id="1094619.G4YNI8"/>
<dbReference type="GO" id="GO:0008017">
    <property type="term" value="F:microtubule binding"/>
    <property type="evidence" value="ECO:0007669"/>
    <property type="project" value="InterPro"/>
</dbReference>
<dbReference type="PRINTS" id="PR00380">
    <property type="entry name" value="KINESINHEAVY"/>
</dbReference>
<evidence type="ECO:0000256" key="3">
    <source>
        <dbReference type="PROSITE-ProRule" id="PRU00283"/>
    </source>
</evidence>
<dbReference type="InterPro" id="IPR036961">
    <property type="entry name" value="Kinesin_motor_dom_sf"/>
</dbReference>
<feature type="region of interest" description="Disordered" evidence="5">
    <location>
        <begin position="594"/>
        <end position="653"/>
    </location>
</feature>
<keyword evidence="1 3" id="KW-0547">Nucleotide-binding</keyword>
<gene>
    <name evidence="8" type="ORF">PHYSODRAFT_295196</name>
</gene>
<name>G4YNI8_PHYSP</name>
<evidence type="ECO:0000256" key="1">
    <source>
        <dbReference type="ARBA" id="ARBA00022741"/>
    </source>
</evidence>
<keyword evidence="9" id="KW-1185">Reference proteome</keyword>
<feature type="domain" description="Kinesin motor" evidence="7">
    <location>
        <begin position="20"/>
        <end position="464"/>
    </location>
</feature>
<feature type="domain" description="PH" evidence="6">
    <location>
        <begin position="1562"/>
        <end position="1668"/>
    </location>
</feature>
<feature type="region of interest" description="Disordered" evidence="5">
    <location>
        <begin position="237"/>
        <end position="261"/>
    </location>
</feature>
<keyword evidence="2 3" id="KW-0067">ATP-binding</keyword>
<dbReference type="Gene3D" id="2.30.29.30">
    <property type="entry name" value="Pleckstrin-homology domain (PH domain)/Phosphotyrosine-binding domain (PTB)"/>
    <property type="match status" value="1"/>
</dbReference>
<dbReference type="SUPFAM" id="SSF50729">
    <property type="entry name" value="PH domain-like"/>
    <property type="match status" value="1"/>
</dbReference>
<dbReference type="Gene3D" id="3.40.850.10">
    <property type="entry name" value="Kinesin motor domain"/>
    <property type="match status" value="1"/>
</dbReference>
<comment type="similarity">
    <text evidence="3">Belongs to the TRAFAC class myosin-kinesin ATPase superfamily. Kinesin family.</text>
</comment>
<protein>
    <recommendedName>
        <fullName evidence="10">Kinesin-like protein</fullName>
    </recommendedName>
</protein>
<feature type="binding site" evidence="3">
    <location>
        <begin position="153"/>
        <end position="160"/>
    </location>
    <ligand>
        <name>ATP</name>
        <dbReference type="ChEBI" id="CHEBI:30616"/>
    </ligand>
</feature>
<dbReference type="Gene3D" id="2.60.200.20">
    <property type="match status" value="1"/>
</dbReference>
<dbReference type="InterPro" id="IPR027417">
    <property type="entry name" value="P-loop_NTPase"/>
</dbReference>
<dbReference type="SUPFAM" id="SSF52540">
    <property type="entry name" value="P-loop containing nucleoside triphosphate hydrolases"/>
    <property type="match status" value="1"/>
</dbReference>
<dbReference type="EMBL" id="JH159151">
    <property type="protein sequence ID" value="EGZ30387.1"/>
    <property type="molecule type" value="Genomic_DNA"/>
</dbReference>
<dbReference type="Pfam" id="PF00225">
    <property type="entry name" value="Kinesin"/>
    <property type="match status" value="1"/>
</dbReference>
<dbReference type="KEGG" id="psoj:PHYSODRAFT_295196"/>
<feature type="compositionally biased region" description="Polar residues" evidence="5">
    <location>
        <begin position="243"/>
        <end position="261"/>
    </location>
</feature>
<dbReference type="PROSITE" id="PS00411">
    <property type="entry name" value="KINESIN_MOTOR_1"/>
    <property type="match status" value="1"/>
</dbReference>
<keyword evidence="4" id="KW-0175">Coiled coil</keyword>
<sequence>MFKRSSLGRASASAPAAPCAIKVVVRSRPLSDKELQSKTPVVVSVSRWAVQVVNPIVFADPAFVEVLGLPSTSDSTPVLTLSAAAIAAANTAGECRTFHFDRCFGSALPAGGEAADVDDDTQRPNQELIFDEVGQSVIDSAFQGFNCTMLAYGQTGSGKTHTMVGDKTVQGKGVIPRVCEALFREIDARRDKEAALQEEDGGGEDVDVKRTIYSAHVSYCEIYKEKVNDLLDTEVATEKRRPSFSTQTQGGDSDLSASTTPRRTLRVREHPVTGPFVEGLSIRSVTSYADIAEDMLAGEKLRTVASTLMNPVSSRSHAVFTITFTQTTFDPVSQCANDKTSKISMIDLAGSERANVSGTSGDRLKEGAMINKSLTTLGRVISALSKQATDRIPYRDSTLTWLLKESLGGNAKFLTDHIDMTDNDVRYDQSVRRCTLTTTCATFSIKNYDETMSTLRYAESAKKVMNRAVVNEDKNARIIRQLRQEIEQLRAQLARKEGSPGKERVNAGISASLVERESFYAELQNEVEFFRSQQKYLATSTAPPAIHLSDSLPSLVNMSANLVPGEALAYVLVEGTTLFGSDPNPDMTKYETVEVQHDHDESEEKESSEGEVKPPKPKKRHGSWTSTMLRRRKSSSKSAPSTPSRKASRKGSKLDVSEVALALSADKRSVMQVCKLPGDEVSRILPRHARFTCTRVPDAVAGDEDTAEYVVELESLDPTAILLVNGQPLEYGSEHPMKLHHGDQVRLGKPYCFRIHVPGYVVPTPRIAEAVEQPPELEIDKDEGRALEALVKEANAICTKWVLNTEFAVGTDQVDGKETPTVIVKKKLEANCCSTVHWDRTMLELKLQFLREFAASLENVVSFTADDTPKIEDLPIPEPAPKVAAPRLPSHLAGHSRKSSYSEETPLVEKLEHSGVTGQSKPQPHAQTMSSLRLLGYGRVYLAAQAPGSRVPLSVAIYDFSGHYIGKLGALLEGISAVALPSKKRSILSPKAPSMSMHRVCVHLEQMEFDAESFVAASGISVTLKETASKANAELKATDSTEPPSEDVGTPKIFSTPRVPPAQASDDEKTFLIGEQFETTITAKKDNLFSQRTAEEESLLVEVWGYDVKLSHYVATPDDLKPTTDVPMDLQQVEFYVSVDVEEREVDGLYHPVAVKPDGALRLHANRSRRLIVRVTQSDQQPFALTDIVHVRIAAPDAPSVNRTASMSRMMGKTTQRMLPSSRMIYDHHDQSSSASGDSQLVELGSTRWQVLEFRGSCGVDDASRSLNAVLRWDHAPNSDLEPINTAGARSTYRLAIAFTTRWSKVPIVISKSLVAKVCGSTVSATQRFTRGLVASRTVWWAKESFSRSYRLGTWYAADIMVDDGPLEGEKPLERDNPANEESDGQPENSPRTSNTTNVVIAHHINGLHRLETAMQLERVRQKVWIIVNLRLLSASDSNAEAMTATKVNLCLDEIFKRTDDEVQVFEGVQFDSPGLYLRHLRRTDLLMNLFTGKVVDLATVTGVQSSFETVEDAQLQLREHVIHFVSEPTQLVGGDQLGGEMSGFLMISLSSSLDEETAAAVVAPLGSTTVRPKTPPKAANHRVAWERQWFVLKRPFLYAYESFARKQQTGVMDLSLCQLIVSTASDVPFSFRLVCVDGRKQSAVWWLQASTSAEMRAWLVAIDPLKIEARQGVVATPPTATPALTA</sequence>
<reference evidence="8 9" key="1">
    <citation type="journal article" date="2006" name="Science">
        <title>Phytophthora genome sequences uncover evolutionary origins and mechanisms of pathogenesis.</title>
        <authorList>
            <person name="Tyler B.M."/>
            <person name="Tripathy S."/>
            <person name="Zhang X."/>
            <person name="Dehal P."/>
            <person name="Jiang R.H."/>
            <person name="Aerts A."/>
            <person name="Arredondo F.D."/>
            <person name="Baxter L."/>
            <person name="Bensasson D."/>
            <person name="Beynon J.L."/>
            <person name="Chapman J."/>
            <person name="Damasceno C.M."/>
            <person name="Dorrance A.E."/>
            <person name="Dou D."/>
            <person name="Dickerman A.W."/>
            <person name="Dubchak I.L."/>
            <person name="Garbelotto M."/>
            <person name="Gijzen M."/>
            <person name="Gordon S.G."/>
            <person name="Govers F."/>
            <person name="Grunwald N.J."/>
            <person name="Huang W."/>
            <person name="Ivors K.L."/>
            <person name="Jones R.W."/>
            <person name="Kamoun S."/>
            <person name="Krampis K."/>
            <person name="Lamour K.H."/>
            <person name="Lee M.K."/>
            <person name="McDonald W.H."/>
            <person name="Medina M."/>
            <person name="Meijer H.J."/>
            <person name="Nordberg E.K."/>
            <person name="Maclean D.J."/>
            <person name="Ospina-Giraldo M.D."/>
            <person name="Morris P.F."/>
            <person name="Phuntumart V."/>
            <person name="Putnam N.H."/>
            <person name="Rash S."/>
            <person name="Rose J.K."/>
            <person name="Sakihama Y."/>
            <person name="Salamov A.A."/>
            <person name="Savidor A."/>
            <person name="Scheuring C.F."/>
            <person name="Smith B.M."/>
            <person name="Sobral B.W."/>
            <person name="Terry A."/>
            <person name="Torto-Alalibo T.A."/>
            <person name="Win J."/>
            <person name="Xu Z."/>
            <person name="Zhang H."/>
            <person name="Grigoriev I.V."/>
            <person name="Rokhsar D.S."/>
            <person name="Boore J.L."/>
        </authorList>
    </citation>
    <scope>NUCLEOTIDE SEQUENCE [LARGE SCALE GENOMIC DNA]</scope>
    <source>
        <strain evidence="8 9">P6497</strain>
    </source>
</reference>
<dbReference type="GO" id="GO:0005524">
    <property type="term" value="F:ATP binding"/>
    <property type="evidence" value="ECO:0007669"/>
    <property type="project" value="UniProtKB-UniRule"/>
</dbReference>
<dbReference type="SMART" id="SM00129">
    <property type="entry name" value="KISc"/>
    <property type="match status" value="1"/>
</dbReference>
<dbReference type="CDD" id="cd00060">
    <property type="entry name" value="FHA"/>
    <property type="match status" value="1"/>
</dbReference>
<dbReference type="GO" id="GO:0007018">
    <property type="term" value="P:microtubule-based movement"/>
    <property type="evidence" value="ECO:0007669"/>
    <property type="project" value="InterPro"/>
</dbReference>
<dbReference type="Proteomes" id="UP000002640">
    <property type="component" value="Unassembled WGS sequence"/>
</dbReference>
<proteinExistence type="inferred from homology"/>
<dbReference type="Pfam" id="PF00169">
    <property type="entry name" value="PH"/>
    <property type="match status" value="1"/>
</dbReference>
<dbReference type="PROSITE" id="PS50003">
    <property type="entry name" value="PH_DOMAIN"/>
    <property type="match status" value="1"/>
</dbReference>
<evidence type="ECO:0000256" key="4">
    <source>
        <dbReference type="SAM" id="Coils"/>
    </source>
</evidence>
<dbReference type="InParanoid" id="G4YNI8"/>
<dbReference type="PROSITE" id="PS50067">
    <property type="entry name" value="KINESIN_MOTOR_2"/>
    <property type="match status" value="1"/>
</dbReference>
<dbReference type="OMA" id="EANAICT"/>
<accession>G4YNI8</accession>
<feature type="compositionally biased region" description="Basic and acidic residues" evidence="5">
    <location>
        <begin position="1368"/>
        <end position="1378"/>
    </location>
</feature>
<feature type="coiled-coil region" evidence="4">
    <location>
        <begin position="472"/>
        <end position="499"/>
    </location>
</feature>
<feature type="region of interest" description="Disordered" evidence="5">
    <location>
        <begin position="1367"/>
        <end position="1395"/>
    </location>
</feature>
<dbReference type="RefSeq" id="XP_009517662.1">
    <property type="nucleotide sequence ID" value="XM_009519367.1"/>
</dbReference>
<evidence type="ECO:0000259" key="6">
    <source>
        <dbReference type="PROSITE" id="PS50003"/>
    </source>
</evidence>
<dbReference type="InterPro" id="IPR011993">
    <property type="entry name" value="PH-like_dom_sf"/>
</dbReference>
<dbReference type="InterPro" id="IPR001849">
    <property type="entry name" value="PH_domain"/>
</dbReference>
<dbReference type="GeneID" id="20641215"/>
<feature type="compositionally biased region" description="Low complexity" evidence="5">
    <location>
        <begin position="636"/>
        <end position="645"/>
    </location>
</feature>
<evidence type="ECO:0000313" key="9">
    <source>
        <dbReference type="Proteomes" id="UP000002640"/>
    </source>
</evidence>
<dbReference type="InterPro" id="IPR019821">
    <property type="entry name" value="Kinesin_motor_CS"/>
</dbReference>
<feature type="compositionally biased region" description="Basic and acidic residues" evidence="5">
    <location>
        <begin position="594"/>
        <end position="614"/>
    </location>
</feature>
<organism evidence="8 9">
    <name type="scientific">Phytophthora sojae (strain P6497)</name>
    <name type="common">Soybean stem and root rot agent</name>
    <name type="synonym">Phytophthora megasperma f. sp. glycines</name>
    <dbReference type="NCBI Taxonomy" id="1094619"/>
    <lineage>
        <taxon>Eukaryota</taxon>
        <taxon>Sar</taxon>
        <taxon>Stramenopiles</taxon>
        <taxon>Oomycota</taxon>
        <taxon>Peronosporomycetes</taxon>
        <taxon>Peronosporales</taxon>
        <taxon>Peronosporaceae</taxon>
        <taxon>Phytophthora</taxon>
    </lineage>
</organism>
<feature type="region of interest" description="Disordered" evidence="5">
    <location>
        <begin position="874"/>
        <end position="906"/>
    </location>
</feature>
<feature type="region of interest" description="Disordered" evidence="5">
    <location>
        <begin position="1033"/>
        <end position="1064"/>
    </location>
</feature>
<evidence type="ECO:0000313" key="8">
    <source>
        <dbReference type="EMBL" id="EGZ30387.1"/>
    </source>
</evidence>
<dbReference type="SMR" id="G4YNI8"/>
<evidence type="ECO:0000256" key="5">
    <source>
        <dbReference type="SAM" id="MobiDB-lite"/>
    </source>
</evidence>
<dbReference type="PANTHER" id="PTHR47117">
    <property type="entry name" value="STAR-RELATED LIPID TRANSFER PROTEIN 9"/>
    <property type="match status" value="1"/>
</dbReference>
<evidence type="ECO:0008006" key="10">
    <source>
        <dbReference type="Google" id="ProtNLM"/>
    </source>
</evidence>
<dbReference type="SMART" id="SM00233">
    <property type="entry name" value="PH"/>
    <property type="match status" value="1"/>
</dbReference>
<keyword evidence="3" id="KW-0505">Motor protein</keyword>
<dbReference type="GO" id="GO:0003777">
    <property type="term" value="F:microtubule motor activity"/>
    <property type="evidence" value="ECO:0007669"/>
    <property type="project" value="InterPro"/>
</dbReference>
<dbReference type="InterPro" id="IPR001752">
    <property type="entry name" value="Kinesin_motor_dom"/>
</dbReference>
<evidence type="ECO:0000259" key="7">
    <source>
        <dbReference type="PROSITE" id="PS50067"/>
    </source>
</evidence>
<evidence type="ECO:0000256" key="2">
    <source>
        <dbReference type="ARBA" id="ARBA00022840"/>
    </source>
</evidence>